<dbReference type="InterPro" id="IPR027417">
    <property type="entry name" value="P-loop_NTPase"/>
</dbReference>
<dbReference type="OrthoDB" id="1123107at2"/>
<dbReference type="AlphaFoldDB" id="A0A1H0DI07"/>
<sequence>MPAPQSHSTVGAPLSQRLQTGAGRTPAIKYAAPATGAGHLARVRLIEQIDRATTARLILIRAAAGFGKTTLLQQYREHRLEQGKPTIWINLDAGDNDLQRFVAALGDGLRQLLGTDQPTRDSHDLLDLVMTCETPFGLLFDEFEVIHDQDVLDLVQQLLDALPSGCVMALTSRSVPGIGLGRIRARGQLLEIRPADLRFTYEETQAFLHDKRLLPLRDNEIHTLYRCTEGWITGLYLASLSLSGRDDHAAFIASFSGSNLELAEYLTEDILARQSVECRDFLLQSSIPGQFCASLCDALTGRSDSEAMIGQLERANLFISPVGSQQQWFRYHPLFASFLRDALKRQHPGRSEQLHEVAALWFLQAQQPIPAIDHLFQAGRLDEAAARIDEHLDTLVDSARSRLLLRWLDSIPGQTLDGYPSLGLTYAWLLAMSSRQQDAMRVAERLERQSAGHAYVPLAIRCMYLGMTDQVDECCRLGLEVLERMPDKDCHLYVALAHTVASALMSSGRHEEAQLLIPSAMQREKRLGGGFMGYGFGAIQAVLDLIQGRLNSAFTRLTGMRDTPRPDRLGGHHGAPLIVDVLLGLVHYERGELEEAEKRLARSLPFAKHVSSPDVVIASHVLSARLACLRGDRQGWLRHLVDLQQLGEQSGSQRVRCASWVERLRVATLDRQLDNAAQALRNAELDADWDRPNFTKFGTDGDTPGIARQRLRIAQGEFRAAAKALRQALEHALHWQHQRRALKLRLLLALALDGQGQEQEQEAFEELTQALQLASHEGFVMSIVEEGEPMAALLQRWTAQQRARCRELRIEAGFVDELLRRLGVNSGAPAASPSAATTTQHQLTEREFQVLRLLADGYRNKAIAEKIFLSEFTVKSHLQKIYAKLEVNGRTEALASARARGWIE</sequence>
<dbReference type="Proteomes" id="UP000242957">
    <property type="component" value="Unassembled WGS sequence"/>
</dbReference>
<dbReference type="STRING" id="198616.SAMN05216193_104302"/>
<dbReference type="SUPFAM" id="SSF46894">
    <property type="entry name" value="C-terminal effector domain of the bipartite response regulators"/>
    <property type="match status" value="1"/>
</dbReference>
<dbReference type="GO" id="GO:0003677">
    <property type="term" value="F:DNA binding"/>
    <property type="evidence" value="ECO:0007669"/>
    <property type="project" value="UniProtKB-KW"/>
</dbReference>
<dbReference type="InterPro" id="IPR059106">
    <property type="entry name" value="WHD_MalT"/>
</dbReference>
<evidence type="ECO:0000256" key="3">
    <source>
        <dbReference type="ARBA" id="ARBA00023163"/>
    </source>
</evidence>
<dbReference type="EMBL" id="FNIJ01000004">
    <property type="protein sequence ID" value="SDN69734.1"/>
    <property type="molecule type" value="Genomic_DNA"/>
</dbReference>
<dbReference type="GO" id="GO:0006355">
    <property type="term" value="P:regulation of DNA-templated transcription"/>
    <property type="evidence" value="ECO:0007669"/>
    <property type="project" value="InterPro"/>
</dbReference>
<dbReference type="InterPro" id="IPR041617">
    <property type="entry name" value="TPR_MalT"/>
</dbReference>
<dbReference type="InterPro" id="IPR011990">
    <property type="entry name" value="TPR-like_helical_dom_sf"/>
</dbReference>
<dbReference type="PANTHER" id="PTHR44688:SF16">
    <property type="entry name" value="DNA-BINDING TRANSCRIPTIONAL ACTIVATOR DEVR_DOSR"/>
    <property type="match status" value="1"/>
</dbReference>
<dbReference type="Pfam" id="PF25873">
    <property type="entry name" value="WHD_MalT"/>
    <property type="match status" value="1"/>
</dbReference>
<evidence type="ECO:0000259" key="4">
    <source>
        <dbReference type="PROSITE" id="PS50043"/>
    </source>
</evidence>
<dbReference type="PRINTS" id="PR00038">
    <property type="entry name" value="HTHLUXR"/>
</dbReference>
<proteinExistence type="predicted"/>
<dbReference type="InterPro" id="IPR016032">
    <property type="entry name" value="Sig_transdc_resp-reg_C-effctor"/>
</dbReference>
<dbReference type="Gene3D" id="1.25.40.10">
    <property type="entry name" value="Tetratricopeptide repeat domain"/>
    <property type="match status" value="1"/>
</dbReference>
<reference evidence="6" key="1">
    <citation type="submission" date="2016-10" db="EMBL/GenBank/DDBJ databases">
        <authorList>
            <person name="Varghese N."/>
            <person name="Submissions S."/>
        </authorList>
    </citation>
    <scope>NUCLEOTIDE SEQUENCE [LARGE SCALE GENOMIC DNA]</scope>
    <source>
        <strain evidence="6">JCM 21621</strain>
    </source>
</reference>
<evidence type="ECO:0000313" key="5">
    <source>
        <dbReference type="EMBL" id="SDN69734.1"/>
    </source>
</evidence>
<dbReference type="RefSeq" id="WP_084314391.1">
    <property type="nucleotide sequence ID" value="NZ_FNIJ01000004.1"/>
</dbReference>
<dbReference type="SMART" id="SM00421">
    <property type="entry name" value="HTH_LUXR"/>
    <property type="match status" value="1"/>
</dbReference>
<dbReference type="PANTHER" id="PTHR44688">
    <property type="entry name" value="DNA-BINDING TRANSCRIPTIONAL ACTIVATOR DEVR_DOSR"/>
    <property type="match status" value="1"/>
</dbReference>
<dbReference type="PROSITE" id="PS50043">
    <property type="entry name" value="HTH_LUXR_2"/>
    <property type="match status" value="1"/>
</dbReference>
<keyword evidence="1" id="KW-0805">Transcription regulation</keyword>
<protein>
    <submittedName>
        <fullName evidence="5">LuxR family transcriptional regulator, maltose regulon positive regulatory protein</fullName>
    </submittedName>
</protein>
<dbReference type="InterPro" id="IPR036388">
    <property type="entry name" value="WH-like_DNA-bd_sf"/>
</dbReference>
<organism evidence="5 6">
    <name type="scientific">Pseudomonas jinjuensis</name>
    <dbReference type="NCBI Taxonomy" id="198616"/>
    <lineage>
        <taxon>Bacteria</taxon>
        <taxon>Pseudomonadati</taxon>
        <taxon>Pseudomonadota</taxon>
        <taxon>Gammaproteobacteria</taxon>
        <taxon>Pseudomonadales</taxon>
        <taxon>Pseudomonadaceae</taxon>
        <taxon>Pseudomonas</taxon>
    </lineage>
</organism>
<gene>
    <name evidence="5" type="ORF">SAMN05216193_104302</name>
</gene>
<keyword evidence="6" id="KW-1185">Reference proteome</keyword>
<evidence type="ECO:0000256" key="2">
    <source>
        <dbReference type="ARBA" id="ARBA00023125"/>
    </source>
</evidence>
<dbReference type="Pfam" id="PF00196">
    <property type="entry name" value="GerE"/>
    <property type="match status" value="1"/>
</dbReference>
<name>A0A1H0DI07_9PSED</name>
<evidence type="ECO:0000313" key="6">
    <source>
        <dbReference type="Proteomes" id="UP000242957"/>
    </source>
</evidence>
<dbReference type="SUPFAM" id="SSF52540">
    <property type="entry name" value="P-loop containing nucleoside triphosphate hydrolases"/>
    <property type="match status" value="1"/>
</dbReference>
<keyword evidence="2" id="KW-0238">DNA-binding</keyword>
<dbReference type="InterPro" id="IPR000792">
    <property type="entry name" value="Tscrpt_reg_LuxR_C"/>
</dbReference>
<keyword evidence="3" id="KW-0804">Transcription</keyword>
<evidence type="ECO:0000256" key="1">
    <source>
        <dbReference type="ARBA" id="ARBA00023015"/>
    </source>
</evidence>
<accession>A0A1H0DI07</accession>
<dbReference type="Gene3D" id="1.10.10.10">
    <property type="entry name" value="Winged helix-like DNA-binding domain superfamily/Winged helix DNA-binding domain"/>
    <property type="match status" value="1"/>
</dbReference>
<feature type="domain" description="HTH luxR-type" evidence="4">
    <location>
        <begin position="836"/>
        <end position="901"/>
    </location>
</feature>
<dbReference type="Pfam" id="PF17874">
    <property type="entry name" value="TPR_MalT"/>
    <property type="match status" value="1"/>
</dbReference>
<dbReference type="SUPFAM" id="SSF48452">
    <property type="entry name" value="TPR-like"/>
    <property type="match status" value="1"/>
</dbReference>
<dbReference type="Gene3D" id="3.40.50.300">
    <property type="entry name" value="P-loop containing nucleotide triphosphate hydrolases"/>
    <property type="match status" value="1"/>
</dbReference>
<dbReference type="CDD" id="cd06170">
    <property type="entry name" value="LuxR_C_like"/>
    <property type="match status" value="1"/>
</dbReference>